<protein>
    <recommendedName>
        <fullName evidence="4">Integrase SAM-like N-terminal domain-containing protein</fullName>
    </recommendedName>
</protein>
<gene>
    <name evidence="2" type="ORF">EZS28_040277</name>
</gene>
<evidence type="ECO:0008006" key="4">
    <source>
        <dbReference type="Google" id="ProtNLM"/>
    </source>
</evidence>
<proteinExistence type="predicted"/>
<comment type="caution">
    <text evidence="2">The sequence shown here is derived from an EMBL/GenBank/DDBJ whole genome shotgun (WGS) entry which is preliminary data.</text>
</comment>
<feature type="region of interest" description="Disordered" evidence="1">
    <location>
        <begin position="298"/>
        <end position="329"/>
    </location>
</feature>
<dbReference type="Proteomes" id="UP000324800">
    <property type="component" value="Unassembled WGS sequence"/>
</dbReference>
<name>A0A5J4U0G2_9EUKA</name>
<evidence type="ECO:0000256" key="1">
    <source>
        <dbReference type="SAM" id="MobiDB-lite"/>
    </source>
</evidence>
<organism evidence="2 3">
    <name type="scientific">Streblomastix strix</name>
    <dbReference type="NCBI Taxonomy" id="222440"/>
    <lineage>
        <taxon>Eukaryota</taxon>
        <taxon>Metamonada</taxon>
        <taxon>Preaxostyla</taxon>
        <taxon>Oxymonadida</taxon>
        <taxon>Streblomastigidae</taxon>
        <taxon>Streblomastix</taxon>
    </lineage>
</organism>
<dbReference type="AlphaFoldDB" id="A0A5J4U0G2"/>
<feature type="non-terminal residue" evidence="2">
    <location>
        <position position="494"/>
    </location>
</feature>
<evidence type="ECO:0000313" key="3">
    <source>
        <dbReference type="Proteomes" id="UP000324800"/>
    </source>
</evidence>
<feature type="compositionally biased region" description="Acidic residues" evidence="1">
    <location>
        <begin position="302"/>
        <end position="313"/>
    </location>
</feature>
<evidence type="ECO:0000313" key="2">
    <source>
        <dbReference type="EMBL" id="KAA6364196.1"/>
    </source>
</evidence>
<dbReference type="EMBL" id="SNRW01021953">
    <property type="protein sequence ID" value="KAA6364196.1"/>
    <property type="molecule type" value="Genomic_DNA"/>
</dbReference>
<accession>A0A5J4U0G2</accession>
<sequence>MNPNLRRRSAPPTLEQRKIVRLNLDNNENLGSIKENNSLREVRNRTKTTDQLPMLVLGLEKDTVALKNNGMILKNQEMTLEIRIPEVITVSDASPKGWGVTLELQTEDILVQLGKWNRATNQNDFIRSHSSTIVQDITEWRSGATLVAEVKKIVKLRQQLRIQRQTQNNPEFSNKITDALSRQSTQGDYSANKEIFRILCLEWQITPALYLFTTEENKLLERFVAINEQKEEAVRLNAFSRPWRKQIFWIYTLIPKTGKVQITWYKFKPKSFMIEQWWLGQVWLTVFSSRQQQIPYSWTELSDSEPGEGDDQEDGHVTTRKNRSIPHGPRVDQERKLLTEFLDNIYMTRETQQMIIEGQKFNTQKKYMQTMGVFDDWMKGKNYTIQDTMNQKIPYKNIEFMTWLTRTRKTKPSSAKHHASILNTMLSLIFGTVQVSTTVWRLTAYAISNHQINNPRYGSTWDINQLYEYWRVGPEILLLSNKELLKNIYNYLYH</sequence>
<reference evidence="2 3" key="1">
    <citation type="submission" date="2019-03" db="EMBL/GenBank/DDBJ databases">
        <title>Single cell metagenomics reveals metabolic interactions within the superorganism composed of flagellate Streblomastix strix and complex community of Bacteroidetes bacteria on its surface.</title>
        <authorList>
            <person name="Treitli S.C."/>
            <person name="Kolisko M."/>
            <person name="Husnik F."/>
            <person name="Keeling P."/>
            <person name="Hampl V."/>
        </authorList>
    </citation>
    <scope>NUCLEOTIDE SEQUENCE [LARGE SCALE GENOMIC DNA]</scope>
    <source>
        <strain evidence="2">ST1C</strain>
    </source>
</reference>